<dbReference type="Proteomes" id="UP001596492">
    <property type="component" value="Unassembled WGS sequence"/>
</dbReference>
<keyword evidence="1" id="KW-0597">Phosphoprotein</keyword>
<reference evidence="4" key="1">
    <citation type="journal article" date="2019" name="Int. J. Syst. Evol. Microbiol.">
        <title>The Global Catalogue of Microorganisms (GCM) 10K type strain sequencing project: providing services to taxonomists for standard genome sequencing and annotation.</title>
        <authorList>
            <consortium name="The Broad Institute Genomics Platform"/>
            <consortium name="The Broad Institute Genome Sequencing Center for Infectious Disease"/>
            <person name="Wu L."/>
            <person name="Ma J."/>
        </authorList>
    </citation>
    <scope>NUCLEOTIDE SEQUENCE [LARGE SCALE GENOMIC DNA]</scope>
    <source>
        <strain evidence="4">CCUG 51308</strain>
    </source>
</reference>
<dbReference type="SMART" id="SM00448">
    <property type="entry name" value="REC"/>
    <property type="match status" value="1"/>
</dbReference>
<evidence type="ECO:0000313" key="4">
    <source>
        <dbReference type="Proteomes" id="UP001596492"/>
    </source>
</evidence>
<comment type="caution">
    <text evidence="3">The sequence shown here is derived from an EMBL/GenBank/DDBJ whole genome shotgun (WGS) entry which is preliminary data.</text>
</comment>
<protein>
    <submittedName>
        <fullName evidence="3">Response regulator</fullName>
    </submittedName>
</protein>
<dbReference type="EMBL" id="JBHTBR010000005">
    <property type="protein sequence ID" value="MFC7292531.1"/>
    <property type="molecule type" value="Genomic_DNA"/>
</dbReference>
<dbReference type="RefSeq" id="WP_382168032.1">
    <property type="nucleotide sequence ID" value="NZ_JBHTBR010000005.1"/>
</dbReference>
<name>A0ABW2INW5_9PROT</name>
<evidence type="ECO:0000259" key="2">
    <source>
        <dbReference type="PROSITE" id="PS50110"/>
    </source>
</evidence>
<dbReference type="Pfam" id="PF00072">
    <property type="entry name" value="Response_reg"/>
    <property type="match status" value="1"/>
</dbReference>
<feature type="modified residue" description="4-aspartylphosphate" evidence="1">
    <location>
        <position position="55"/>
    </location>
</feature>
<keyword evidence="4" id="KW-1185">Reference proteome</keyword>
<proteinExistence type="predicted"/>
<accession>A0ABW2INW5</accession>
<dbReference type="Gene3D" id="3.40.50.2300">
    <property type="match status" value="1"/>
</dbReference>
<evidence type="ECO:0000313" key="3">
    <source>
        <dbReference type="EMBL" id="MFC7292531.1"/>
    </source>
</evidence>
<dbReference type="InterPro" id="IPR001789">
    <property type="entry name" value="Sig_transdc_resp-reg_receiver"/>
</dbReference>
<dbReference type="PROSITE" id="PS50110">
    <property type="entry name" value="RESPONSE_REGULATORY"/>
    <property type="match status" value="1"/>
</dbReference>
<sequence>MKAILLIDDHIIFAKIFAAYLLRTKFRNSTLQSARDVYSATEHLESKTFDLIVLDNRIPPHFNYVESVKLLISANWQGPILLVSGDNVNVDTDVLENQYIRDFILKDDLNEHTLEQAIVKCLSFPSPK</sequence>
<feature type="domain" description="Response regulatory" evidence="2">
    <location>
        <begin position="3"/>
        <end position="121"/>
    </location>
</feature>
<dbReference type="InterPro" id="IPR011006">
    <property type="entry name" value="CheY-like_superfamily"/>
</dbReference>
<organism evidence="3 4">
    <name type="scientific">Hirschia litorea</name>
    <dbReference type="NCBI Taxonomy" id="1199156"/>
    <lineage>
        <taxon>Bacteria</taxon>
        <taxon>Pseudomonadati</taxon>
        <taxon>Pseudomonadota</taxon>
        <taxon>Alphaproteobacteria</taxon>
        <taxon>Hyphomonadales</taxon>
        <taxon>Hyphomonadaceae</taxon>
        <taxon>Hirschia</taxon>
    </lineage>
</organism>
<dbReference type="SUPFAM" id="SSF52172">
    <property type="entry name" value="CheY-like"/>
    <property type="match status" value="1"/>
</dbReference>
<gene>
    <name evidence="3" type="ORF">ACFQS8_12945</name>
</gene>
<evidence type="ECO:0000256" key="1">
    <source>
        <dbReference type="PROSITE-ProRule" id="PRU00169"/>
    </source>
</evidence>